<dbReference type="CDD" id="cd02440">
    <property type="entry name" value="AdoMet_MTases"/>
    <property type="match status" value="1"/>
</dbReference>
<evidence type="ECO:0000256" key="2">
    <source>
        <dbReference type="ARBA" id="ARBA00022679"/>
    </source>
</evidence>
<dbReference type="Gene3D" id="3.40.50.150">
    <property type="entry name" value="Vaccinia Virus protein VP39"/>
    <property type="match status" value="1"/>
</dbReference>
<protein>
    <submittedName>
        <fullName evidence="4">Methyltransferase domain protein</fullName>
        <ecNumber evidence="4">2.1.1.144</ecNumber>
    </submittedName>
</protein>
<dbReference type="SUPFAM" id="SSF53335">
    <property type="entry name" value="S-adenosyl-L-methionine-dependent methyltransferases"/>
    <property type="match status" value="1"/>
</dbReference>
<sequence length="256" mass="28119">MSGNPSWNPEQYLRFGDERLRPAIDLIARLTLPAARRVADLGCGAGNALPLLAARFPGAQVLGVDGSAAMLAKARENGFETQQADLAKWAPDAPFDLIFSNAALHWLPAHETLFPRLLRALAPGGMLAVQIPAMHAAPLRALQDGLAASSRWATQLGQIRSAPPILEAGAYYDLLRPLTRSLDLWFTEYLHVLRGEEPVVQWAMGSSLRPYLDALPEAERPAFLHDYAEALRPHYPRQADGSVLLPFRRFFLTAVV</sequence>
<keyword evidence="5" id="KW-1185">Reference proteome</keyword>
<evidence type="ECO:0000256" key="1">
    <source>
        <dbReference type="ARBA" id="ARBA00022603"/>
    </source>
</evidence>
<evidence type="ECO:0000313" key="5">
    <source>
        <dbReference type="Proteomes" id="UP000005324"/>
    </source>
</evidence>
<dbReference type="InterPro" id="IPR023149">
    <property type="entry name" value="Trans_acon_MeTrfase_C"/>
</dbReference>
<reference evidence="4 5" key="1">
    <citation type="submission" date="2010-04" db="EMBL/GenBank/DDBJ databases">
        <authorList>
            <person name="Qin X."/>
            <person name="Bachman B."/>
            <person name="Battles P."/>
            <person name="Bell A."/>
            <person name="Bess C."/>
            <person name="Bickham C."/>
            <person name="Chaboub L."/>
            <person name="Chen D."/>
            <person name="Coyle M."/>
            <person name="Deiros D.R."/>
            <person name="Dinh H."/>
            <person name="Forbes L."/>
            <person name="Fowler G."/>
            <person name="Francisco L."/>
            <person name="Fu Q."/>
            <person name="Gubbala S."/>
            <person name="Hale W."/>
            <person name="Han Y."/>
            <person name="Hemphill L."/>
            <person name="Highlander S.K."/>
            <person name="Hirani K."/>
            <person name="Hogues M."/>
            <person name="Jackson L."/>
            <person name="Jakkamsetti A."/>
            <person name="Javaid M."/>
            <person name="Jiang H."/>
            <person name="Korchina V."/>
            <person name="Kovar C."/>
            <person name="Lara F."/>
            <person name="Lee S."/>
            <person name="Mata R."/>
            <person name="Mathew T."/>
            <person name="Moen C."/>
            <person name="Morales K."/>
            <person name="Munidasa M."/>
            <person name="Nazareth L."/>
            <person name="Ngo R."/>
            <person name="Nguyen L."/>
            <person name="Okwuonu G."/>
            <person name="Ongeri F."/>
            <person name="Patil S."/>
            <person name="Petrosino J."/>
            <person name="Pham C."/>
            <person name="Pham P."/>
            <person name="Pu L.-L."/>
            <person name="Puazo M."/>
            <person name="Raj R."/>
            <person name="Reid J."/>
            <person name="Rouhana J."/>
            <person name="Saada N."/>
            <person name="Shang Y."/>
            <person name="Simmons D."/>
            <person name="Thornton R."/>
            <person name="Warren J."/>
            <person name="Weissenberger G."/>
            <person name="Zhang J."/>
            <person name="Zhang L."/>
            <person name="Zhou C."/>
            <person name="Zhu D."/>
            <person name="Muzny D."/>
            <person name="Worley K."/>
            <person name="Gibbs R."/>
        </authorList>
    </citation>
    <scope>NUCLEOTIDE SEQUENCE [LARGE SCALE GENOMIC DNA]</scope>
    <source>
        <strain evidence="4 5">ATCC 49957</strain>
    </source>
</reference>
<name>D5RQB8_9PROT</name>
<dbReference type="AlphaFoldDB" id="D5RQB8"/>
<organism evidence="4 5">
    <name type="scientific">Pseudoroseomonas cervicalis ATCC 49957</name>
    <dbReference type="NCBI Taxonomy" id="525371"/>
    <lineage>
        <taxon>Bacteria</taxon>
        <taxon>Pseudomonadati</taxon>
        <taxon>Pseudomonadota</taxon>
        <taxon>Alphaproteobacteria</taxon>
        <taxon>Acetobacterales</taxon>
        <taxon>Roseomonadaceae</taxon>
        <taxon>Roseomonas</taxon>
    </lineage>
</organism>
<dbReference type="OrthoDB" id="9795085at2"/>
<gene>
    <name evidence="4" type="primary">tam</name>
    <name evidence="4" type="ORF">HMPREF0731_3280</name>
</gene>
<proteinExistence type="predicted"/>
<comment type="caution">
    <text evidence="4">The sequence shown here is derived from an EMBL/GenBank/DDBJ whole genome shotgun (WGS) entry which is preliminary data.</text>
</comment>
<feature type="domain" description="Methyltransferase" evidence="3">
    <location>
        <begin position="38"/>
        <end position="125"/>
    </location>
</feature>
<dbReference type="EC" id="2.1.1.144" evidence="4"/>
<dbReference type="InterPro" id="IPR029063">
    <property type="entry name" value="SAM-dependent_MTases_sf"/>
</dbReference>
<evidence type="ECO:0000313" key="4">
    <source>
        <dbReference type="EMBL" id="EFH10488.1"/>
    </source>
</evidence>
<dbReference type="HOGENOM" id="CLU_037990_5_2_5"/>
<dbReference type="Proteomes" id="UP000005324">
    <property type="component" value="Unassembled WGS sequence"/>
</dbReference>
<dbReference type="InterPro" id="IPR041698">
    <property type="entry name" value="Methyltransf_25"/>
</dbReference>
<dbReference type="Gene3D" id="1.10.150.290">
    <property type="entry name" value="S-adenosyl-L-methionine-dependent methyltransferases"/>
    <property type="match status" value="1"/>
</dbReference>
<keyword evidence="2 4" id="KW-0808">Transferase</keyword>
<dbReference type="GO" id="GO:0032259">
    <property type="term" value="P:methylation"/>
    <property type="evidence" value="ECO:0007669"/>
    <property type="project" value="UniProtKB-KW"/>
</dbReference>
<dbReference type="GO" id="GO:0030798">
    <property type="term" value="F:trans-aconitate 2-methyltransferase activity"/>
    <property type="evidence" value="ECO:0007669"/>
    <property type="project" value="UniProtKB-EC"/>
</dbReference>
<keyword evidence="1 4" id="KW-0489">Methyltransferase</keyword>
<evidence type="ECO:0000259" key="3">
    <source>
        <dbReference type="Pfam" id="PF13649"/>
    </source>
</evidence>
<dbReference type="RefSeq" id="WP_007002310.1">
    <property type="nucleotide sequence ID" value="NZ_GG770777.1"/>
</dbReference>
<accession>D5RQB8</accession>
<dbReference type="Pfam" id="PF13649">
    <property type="entry name" value="Methyltransf_25"/>
    <property type="match status" value="1"/>
</dbReference>
<dbReference type="PANTHER" id="PTHR43861">
    <property type="entry name" value="TRANS-ACONITATE 2-METHYLTRANSFERASE-RELATED"/>
    <property type="match status" value="1"/>
</dbReference>
<dbReference type="EMBL" id="ADVL01000659">
    <property type="protein sequence ID" value="EFH10488.1"/>
    <property type="molecule type" value="Genomic_DNA"/>
</dbReference>
<dbReference type="PANTHER" id="PTHR43861:SF1">
    <property type="entry name" value="TRANS-ACONITATE 2-METHYLTRANSFERASE"/>
    <property type="match status" value="1"/>
</dbReference>